<organism evidence="1 2">
    <name type="scientific">Pseudonocardia charpentierae</name>
    <dbReference type="NCBI Taxonomy" id="3075545"/>
    <lineage>
        <taxon>Bacteria</taxon>
        <taxon>Bacillati</taxon>
        <taxon>Actinomycetota</taxon>
        <taxon>Actinomycetes</taxon>
        <taxon>Pseudonocardiales</taxon>
        <taxon>Pseudonocardiaceae</taxon>
        <taxon>Pseudonocardia</taxon>
    </lineage>
</organism>
<proteinExistence type="predicted"/>
<keyword evidence="2" id="KW-1185">Reference proteome</keyword>
<dbReference type="EMBL" id="JAVREJ010000046">
    <property type="protein sequence ID" value="MDT0353823.1"/>
    <property type="molecule type" value="Genomic_DNA"/>
</dbReference>
<accession>A0ABU2NIN1</accession>
<evidence type="ECO:0000313" key="2">
    <source>
        <dbReference type="Proteomes" id="UP001183202"/>
    </source>
</evidence>
<protein>
    <submittedName>
        <fullName evidence="1">Uncharacterized protein</fullName>
    </submittedName>
</protein>
<comment type="caution">
    <text evidence="1">The sequence shown here is derived from an EMBL/GenBank/DDBJ whole genome shotgun (WGS) entry which is preliminary data.</text>
</comment>
<gene>
    <name evidence="1" type="ORF">RM445_30480</name>
</gene>
<feature type="non-terminal residue" evidence="1">
    <location>
        <position position="1"/>
    </location>
</feature>
<name>A0ABU2NIN1_9PSEU</name>
<dbReference type="Proteomes" id="UP001183202">
    <property type="component" value="Unassembled WGS sequence"/>
</dbReference>
<evidence type="ECO:0000313" key="1">
    <source>
        <dbReference type="EMBL" id="MDT0353823.1"/>
    </source>
</evidence>
<sequence length="79" mass="8151">AAASASGPGWSLLTRVSLPTAVSITAVDLGSPAAYTVVVTRPDRCAGQRGIRLTLRTPSETVAQIAEAIGLQHLRVDVL</sequence>
<reference evidence="2" key="1">
    <citation type="submission" date="2023-07" db="EMBL/GenBank/DDBJ databases">
        <title>30 novel species of actinomycetes from the DSMZ collection.</title>
        <authorList>
            <person name="Nouioui I."/>
        </authorList>
    </citation>
    <scope>NUCLEOTIDE SEQUENCE [LARGE SCALE GENOMIC DNA]</scope>
    <source>
        <strain evidence="2">DSM 45834</strain>
    </source>
</reference>
<dbReference type="RefSeq" id="WP_311560335.1">
    <property type="nucleotide sequence ID" value="NZ_JAVREJ010000046.1"/>
</dbReference>